<evidence type="ECO:0000313" key="3">
    <source>
        <dbReference type="Proteomes" id="UP001066276"/>
    </source>
</evidence>
<reference evidence="2" key="1">
    <citation type="journal article" date="2022" name="bioRxiv">
        <title>Sequencing and chromosome-scale assembly of the giantPleurodeles waltlgenome.</title>
        <authorList>
            <person name="Brown T."/>
            <person name="Elewa A."/>
            <person name="Iarovenko S."/>
            <person name="Subramanian E."/>
            <person name="Araus A.J."/>
            <person name="Petzold A."/>
            <person name="Susuki M."/>
            <person name="Suzuki K.-i.T."/>
            <person name="Hayashi T."/>
            <person name="Toyoda A."/>
            <person name="Oliveira C."/>
            <person name="Osipova E."/>
            <person name="Leigh N.D."/>
            <person name="Simon A."/>
            <person name="Yun M.H."/>
        </authorList>
    </citation>
    <scope>NUCLEOTIDE SEQUENCE</scope>
    <source>
        <strain evidence="2">20211129_DDA</strain>
        <tissue evidence="2">Liver</tissue>
    </source>
</reference>
<keyword evidence="3" id="KW-1185">Reference proteome</keyword>
<comment type="caution">
    <text evidence="2">The sequence shown here is derived from an EMBL/GenBank/DDBJ whole genome shotgun (WGS) entry which is preliminary data.</text>
</comment>
<name>A0AAV7L2M1_PLEWA</name>
<dbReference type="EMBL" id="JANPWB010000016">
    <property type="protein sequence ID" value="KAJ1084730.1"/>
    <property type="molecule type" value="Genomic_DNA"/>
</dbReference>
<proteinExistence type="predicted"/>
<feature type="region of interest" description="Disordered" evidence="1">
    <location>
        <begin position="132"/>
        <end position="178"/>
    </location>
</feature>
<dbReference type="Proteomes" id="UP001066276">
    <property type="component" value="Chromosome 12"/>
</dbReference>
<accession>A0AAV7L2M1</accession>
<evidence type="ECO:0000313" key="2">
    <source>
        <dbReference type="EMBL" id="KAJ1084730.1"/>
    </source>
</evidence>
<protein>
    <submittedName>
        <fullName evidence="2">Uncharacterized protein</fullName>
    </submittedName>
</protein>
<organism evidence="2 3">
    <name type="scientific">Pleurodeles waltl</name>
    <name type="common">Iberian ribbed newt</name>
    <dbReference type="NCBI Taxonomy" id="8319"/>
    <lineage>
        <taxon>Eukaryota</taxon>
        <taxon>Metazoa</taxon>
        <taxon>Chordata</taxon>
        <taxon>Craniata</taxon>
        <taxon>Vertebrata</taxon>
        <taxon>Euteleostomi</taxon>
        <taxon>Amphibia</taxon>
        <taxon>Batrachia</taxon>
        <taxon>Caudata</taxon>
        <taxon>Salamandroidea</taxon>
        <taxon>Salamandridae</taxon>
        <taxon>Pleurodelinae</taxon>
        <taxon>Pleurodeles</taxon>
    </lineage>
</organism>
<feature type="compositionally biased region" description="Basic and acidic residues" evidence="1">
    <location>
        <begin position="160"/>
        <end position="178"/>
    </location>
</feature>
<dbReference type="AlphaFoldDB" id="A0AAV7L2M1"/>
<evidence type="ECO:0000256" key="1">
    <source>
        <dbReference type="SAM" id="MobiDB-lite"/>
    </source>
</evidence>
<gene>
    <name evidence="2" type="ORF">NDU88_004876</name>
</gene>
<sequence length="202" mass="22752">MFRECDLALSELPIVAAEQIAVSYKKSPCVGGLECTDCPGLPRDRLAPNATVYEESFNLEPRGNSPWRRVSAVTGEKEVTTKQVQTQDAVSGRRERVSSEGAESQSAVAAADELLQAVVFRREVVIFNMDPRQAPETTVHSEDHPPNRHHKNLEPNSRFEYNERHVSKQLETRDERTTRTTGNLATFVHNFLDTGKSPKRRH</sequence>
<feature type="region of interest" description="Disordered" evidence="1">
    <location>
        <begin position="73"/>
        <end position="108"/>
    </location>
</feature>